<evidence type="ECO:0000313" key="2">
    <source>
        <dbReference type="EMBL" id="TBO29333.1"/>
    </source>
</evidence>
<sequence length="259" mass="27869">MTDSIPWIALDGAAKFTDDVKQDEHMPSRGIHLENRPKREPMSFKPALMPIVALAMATAAPIASATTETFNYTFQTFFDTSTFLNTTDKKTFAVPVASLSIADVSGGVQLTLNHFKTAFPAKTTSGTFIDNLWLDGPNGSIKLKTTNTLLAAGTGYNILFPDFPEPGYGYDWDIDFKAGTFAEGETAVLTILGKGVTARSFTRGTTPMLDISNVGSPYKTLLSSNVHFLGTPAVPEPSTYGMLLLGLAGLAAWSRRKPT</sequence>
<dbReference type="AlphaFoldDB" id="A0A4Q9GYL1"/>
<feature type="domain" description="Ice-binding protein C-terminal" evidence="1">
    <location>
        <begin position="233"/>
        <end position="256"/>
    </location>
</feature>
<dbReference type="NCBIfam" id="TIGR02595">
    <property type="entry name" value="PEP_CTERM"/>
    <property type="match status" value="1"/>
</dbReference>
<protein>
    <submittedName>
        <fullName evidence="2">PEP-CTERM sorting domain-containing protein</fullName>
    </submittedName>
</protein>
<comment type="caution">
    <text evidence="2">The sequence shown here is derived from an EMBL/GenBank/DDBJ whole genome shotgun (WGS) entry which is preliminary data.</text>
</comment>
<name>A0A4Q9GYL1_9BURK</name>
<dbReference type="InterPro" id="IPR013424">
    <property type="entry name" value="Ice-binding_C"/>
</dbReference>
<keyword evidence="3" id="KW-1185">Reference proteome</keyword>
<dbReference type="OrthoDB" id="9154760at2"/>
<evidence type="ECO:0000259" key="1">
    <source>
        <dbReference type="Pfam" id="PF07589"/>
    </source>
</evidence>
<dbReference type="Pfam" id="PF07589">
    <property type="entry name" value="PEP-CTERM"/>
    <property type="match status" value="1"/>
</dbReference>
<organism evidence="2 3">
    <name type="scientific">Aquabacterium lacunae</name>
    <dbReference type="NCBI Taxonomy" id="2528630"/>
    <lineage>
        <taxon>Bacteria</taxon>
        <taxon>Pseudomonadati</taxon>
        <taxon>Pseudomonadota</taxon>
        <taxon>Betaproteobacteria</taxon>
        <taxon>Burkholderiales</taxon>
        <taxon>Aquabacterium</taxon>
    </lineage>
</organism>
<evidence type="ECO:0000313" key="3">
    <source>
        <dbReference type="Proteomes" id="UP000292120"/>
    </source>
</evidence>
<proteinExistence type="predicted"/>
<gene>
    <name evidence="2" type="ORF">EYS42_13065</name>
</gene>
<accession>A0A4Q9GYL1</accession>
<dbReference type="EMBL" id="SIXI01000005">
    <property type="protein sequence ID" value="TBO29333.1"/>
    <property type="molecule type" value="Genomic_DNA"/>
</dbReference>
<reference evidence="2 3" key="1">
    <citation type="submission" date="2019-02" db="EMBL/GenBank/DDBJ databases">
        <title>Aquabacterium sp. strain KMB7.</title>
        <authorList>
            <person name="Chen W.-M."/>
        </authorList>
    </citation>
    <scope>NUCLEOTIDE SEQUENCE [LARGE SCALE GENOMIC DNA]</scope>
    <source>
        <strain evidence="2 3">KMB7</strain>
    </source>
</reference>
<dbReference type="Proteomes" id="UP000292120">
    <property type="component" value="Unassembled WGS sequence"/>
</dbReference>